<dbReference type="FunFam" id="2.60.40.10:FF:000062">
    <property type="entry name" value="Myosin-binding protein C, slow type"/>
    <property type="match status" value="1"/>
</dbReference>
<evidence type="ECO:0000256" key="2">
    <source>
        <dbReference type="ARBA" id="ARBA00022553"/>
    </source>
</evidence>
<organism evidence="15 16">
    <name type="scientific">Muraenolepis orangiensis</name>
    <name type="common">Patagonian moray cod</name>
    <dbReference type="NCBI Taxonomy" id="630683"/>
    <lineage>
        <taxon>Eukaryota</taxon>
        <taxon>Metazoa</taxon>
        <taxon>Chordata</taxon>
        <taxon>Craniata</taxon>
        <taxon>Vertebrata</taxon>
        <taxon>Euteleostomi</taxon>
        <taxon>Actinopterygii</taxon>
        <taxon>Neopterygii</taxon>
        <taxon>Teleostei</taxon>
        <taxon>Neoteleostei</taxon>
        <taxon>Acanthomorphata</taxon>
        <taxon>Zeiogadaria</taxon>
        <taxon>Gadariae</taxon>
        <taxon>Gadiformes</taxon>
        <taxon>Muraenolepidoidei</taxon>
        <taxon>Muraenolepididae</taxon>
        <taxon>Muraenolepis</taxon>
    </lineage>
</organism>
<keyword evidence="7" id="KW-0393">Immunoglobulin domain</keyword>
<evidence type="ECO:0000256" key="11">
    <source>
        <dbReference type="ARBA" id="ARBA00076995"/>
    </source>
</evidence>
<dbReference type="InterPro" id="IPR007110">
    <property type="entry name" value="Ig-like_dom"/>
</dbReference>
<reference evidence="15" key="1">
    <citation type="submission" date="2022-07" db="EMBL/GenBank/DDBJ databases">
        <title>Chromosome-level genome of Muraenolepis orangiensis.</title>
        <authorList>
            <person name="Kim J."/>
        </authorList>
    </citation>
    <scope>NUCLEOTIDE SEQUENCE</scope>
    <source>
        <strain evidence="15">KU_S4_2022</strain>
        <tissue evidence="15">Muscle</tissue>
    </source>
</reference>
<dbReference type="InterPro" id="IPR003598">
    <property type="entry name" value="Ig_sub2"/>
</dbReference>
<feature type="region of interest" description="Disordered" evidence="12">
    <location>
        <begin position="1"/>
        <end position="26"/>
    </location>
</feature>
<keyword evidence="1" id="KW-0787">Thick filament</keyword>
<evidence type="ECO:0000256" key="6">
    <source>
        <dbReference type="ARBA" id="ARBA00023203"/>
    </source>
</evidence>
<protein>
    <recommendedName>
        <fullName evidence="10">Myosin-binding protein C, fast-type</fullName>
    </recommendedName>
    <alternativeName>
        <fullName evidence="11">C-protein, skeletal muscle fast isoform</fullName>
    </alternativeName>
</protein>
<dbReference type="SMART" id="SM00408">
    <property type="entry name" value="IGc2"/>
    <property type="match status" value="5"/>
</dbReference>
<feature type="domain" description="Fibronectin type-III" evidence="14">
    <location>
        <begin position="704"/>
        <end position="799"/>
    </location>
</feature>
<evidence type="ECO:0000256" key="1">
    <source>
        <dbReference type="ARBA" id="ARBA00022433"/>
    </source>
</evidence>
<dbReference type="Gene3D" id="2.60.40.10">
    <property type="entry name" value="Immunoglobulins"/>
    <property type="match status" value="10"/>
</dbReference>
<keyword evidence="3" id="KW-0677">Repeat</keyword>
<dbReference type="PROSITE" id="PS50853">
    <property type="entry name" value="FN3"/>
    <property type="match status" value="3"/>
</dbReference>
<feature type="domain" description="Ig-like" evidence="13">
    <location>
        <begin position="803"/>
        <end position="891"/>
    </location>
</feature>
<dbReference type="GO" id="GO:0032982">
    <property type="term" value="C:myosin filament"/>
    <property type="evidence" value="ECO:0007669"/>
    <property type="project" value="UniProtKB-KW"/>
</dbReference>
<sequence>MPEPVDAGDLPPADEDSGDEETQKTELTGLFIERPPESNVITTGTDMVFIAKVDSTTLTRKPSIKWLKGKWLDLASKAGKHLQFKETYDRETKVYTFEMKVIKAKVGAAGGYRCEVTSKDKFDSITFEITVEVAEQEDVDILSSFKRADGGEDDGNLDFSALLKAAKKKKKSEEPEIDVWELLKHAHPSEYEKIAFEYGITDLRGMLKRLKKMKVEPKHSEAFLKRLEACYSVEKGKKIVLTCEVFDPNVQVKWLRNGQEIKPSAKYIMECNGNIRTLTINRTSLADDAAYECVVGEDKCFTEVFIKEPPVTITKLMDDYHVVVGERVEFEVEVSEEGANAMWFFEDIELHKDTDPAKFRMKKDGRKHTLIILEATLNDIGMYHCWTNGGHTKGELEVEEKELLVLQDIADLTVRATDQAVFKCEVSDEKVTGKWFKDGVEVLASERHKMTHIGRFHKLVIDNVKPQDAGDYTFIPEGYALSLSAKLNFLEIKVDYVPRQDPPKIHLDTTGNMVSQNTIIVVAGNKLRLDVEISGEPPPTVVWSRGDQVISSTEGRIRVESRKDLTSFVIEGAEREDEGNYTICVTNPAGEDKAMLFVKIVDVPDPPENVQCLSVGEDSSSMTWQPPAYDGGAPVKGYFMERKKKGSSRWTKLNFDVYESTNYEAKRMIEGVMYEMRVFAVNSIGLSQPSLTSKPFMPIAPTSEPTRLLVDDVTDHTCTLKWLAPDRIGAGGLDGYIIEYCKDGDTQWVVANEELCERQNFVVRGLPVGEKVNFRVTAKNIAGCSLPAVLTQPVTIREIVELPKIRLPRDLRTKYIRKVGDKLNLVIPFQGKPRPVLKWYKDGQPVDEKLVGVRNSTVDSILFIRSAERDHSGKYELVVQIENMEDRATVDIRIVEKPSAPLKVRVAEVWGFNAALEWDVPRDDGNCEITGYTIQKADKKTKDWYTIYEHNRKTHCTSSDLIIGNEYMFRVYSENLCGLSEEPCMSKNTAVIVKTGLQHKSNDYKEKDVTCVPSFTQPLQDRSVVAGYSTAISCSVKGFPKPKIVWMKNKMIICDDPKFIMLNNQGVLTLNIRKPSAFDGGRYSCKAVNALGEAHAECKLVIRLPTDPTAEK</sequence>
<accession>A0A9Q0IS45</accession>
<evidence type="ECO:0000259" key="14">
    <source>
        <dbReference type="PROSITE" id="PS50853"/>
    </source>
</evidence>
<keyword evidence="2" id="KW-0597">Phosphoprotein</keyword>
<dbReference type="GO" id="GO:0031430">
    <property type="term" value="C:M band"/>
    <property type="evidence" value="ECO:0007669"/>
    <property type="project" value="TreeGrafter"/>
</dbReference>
<feature type="domain" description="Ig-like" evidence="13">
    <location>
        <begin position="503"/>
        <end position="597"/>
    </location>
</feature>
<dbReference type="InterPro" id="IPR013098">
    <property type="entry name" value="Ig_I-set"/>
</dbReference>
<dbReference type="InterPro" id="IPR003961">
    <property type="entry name" value="FN3_dom"/>
</dbReference>
<dbReference type="GO" id="GO:0003779">
    <property type="term" value="F:actin binding"/>
    <property type="evidence" value="ECO:0007669"/>
    <property type="project" value="UniProtKB-KW"/>
</dbReference>
<dbReference type="FunFam" id="2.60.40.10:FF:000111">
    <property type="entry name" value="Myosin-binding protein C, slow type"/>
    <property type="match status" value="1"/>
</dbReference>
<dbReference type="InterPro" id="IPR013783">
    <property type="entry name" value="Ig-like_fold"/>
</dbReference>
<comment type="function">
    <text evidence="9">Thick filament-associated protein located in the crossbridge region of vertebrate striated muscle a bands. In vitro it binds MHC, F-actin and native thin filaments, and modifies the activity of actin-activated myosin ATPase. It may modulate muscle contraction or may play a more structural role.</text>
</comment>
<dbReference type="SMART" id="SM00060">
    <property type="entry name" value="FN3"/>
    <property type="match status" value="3"/>
</dbReference>
<dbReference type="EMBL" id="JANIIK010000040">
    <property type="protein sequence ID" value="KAJ3608263.1"/>
    <property type="molecule type" value="Genomic_DNA"/>
</dbReference>
<dbReference type="AlphaFoldDB" id="A0A9Q0IS45"/>
<dbReference type="FunFam" id="2.60.40.10:FF:000031">
    <property type="entry name" value="Myosin-binding protein C, slow type"/>
    <property type="match status" value="1"/>
</dbReference>
<feature type="domain" description="Ig-like" evidence="13">
    <location>
        <begin position="1013"/>
        <end position="1101"/>
    </location>
</feature>
<dbReference type="OrthoDB" id="6107607at2759"/>
<dbReference type="InterPro" id="IPR040849">
    <property type="entry name" value="MyBP-C_THB"/>
</dbReference>
<evidence type="ECO:0000256" key="8">
    <source>
        <dbReference type="ARBA" id="ARBA00038352"/>
    </source>
</evidence>
<dbReference type="Pfam" id="PF18362">
    <property type="entry name" value="THB"/>
    <property type="match status" value="1"/>
</dbReference>
<dbReference type="FunFam" id="2.60.40.10:FF:000060">
    <property type="entry name" value="Myosin-binding protein C, slow type"/>
    <property type="match status" value="1"/>
</dbReference>
<dbReference type="InterPro" id="IPR003599">
    <property type="entry name" value="Ig_sub"/>
</dbReference>
<name>A0A9Q0IS45_9TELE</name>
<dbReference type="GO" id="GO:0045214">
    <property type="term" value="P:sarcomere organization"/>
    <property type="evidence" value="ECO:0007669"/>
    <property type="project" value="TreeGrafter"/>
</dbReference>
<comment type="caution">
    <text evidence="15">The sequence shown here is derived from an EMBL/GenBank/DDBJ whole genome shotgun (WGS) entry which is preliminary data.</text>
</comment>
<proteinExistence type="inferred from homology"/>
<evidence type="ECO:0000256" key="10">
    <source>
        <dbReference type="ARBA" id="ARBA00069969"/>
    </source>
</evidence>
<dbReference type="FunFam" id="2.60.40.10:FF:000085">
    <property type="entry name" value="Myosin-binding protein C, slow type"/>
    <property type="match status" value="1"/>
</dbReference>
<dbReference type="InterPro" id="IPR036179">
    <property type="entry name" value="Ig-like_dom_sf"/>
</dbReference>
<gene>
    <name evidence="15" type="ORF">NHX12_025312</name>
</gene>
<dbReference type="InterPro" id="IPR036116">
    <property type="entry name" value="FN3_sf"/>
</dbReference>
<evidence type="ECO:0000256" key="7">
    <source>
        <dbReference type="ARBA" id="ARBA00023319"/>
    </source>
</evidence>
<feature type="domain" description="Ig-like" evidence="13">
    <location>
        <begin position="401"/>
        <end position="473"/>
    </location>
</feature>
<evidence type="ECO:0000256" key="9">
    <source>
        <dbReference type="ARBA" id="ARBA00053486"/>
    </source>
</evidence>
<evidence type="ECO:0000259" key="13">
    <source>
        <dbReference type="PROSITE" id="PS50835"/>
    </source>
</evidence>
<keyword evidence="16" id="KW-1185">Reference proteome</keyword>
<comment type="similarity">
    <text evidence="8">Belongs to the immunoglobulin superfamily. MyBP family.</text>
</comment>
<evidence type="ECO:0000313" key="15">
    <source>
        <dbReference type="EMBL" id="KAJ3608263.1"/>
    </source>
</evidence>
<dbReference type="SUPFAM" id="SSF49265">
    <property type="entry name" value="Fibronectin type III"/>
    <property type="match status" value="2"/>
</dbReference>
<dbReference type="PANTHER" id="PTHR13817">
    <property type="entry name" value="TITIN"/>
    <property type="match status" value="1"/>
</dbReference>
<dbReference type="FunFam" id="2.60.40.10:FF:000646">
    <property type="entry name" value="Myosin binding protein C, fast type"/>
    <property type="match status" value="1"/>
</dbReference>
<keyword evidence="4" id="KW-0130">Cell adhesion</keyword>
<dbReference type="CDD" id="cd00096">
    <property type="entry name" value="Ig"/>
    <property type="match status" value="1"/>
</dbReference>
<keyword evidence="5" id="KW-0514">Muscle protein</keyword>
<dbReference type="FunFam" id="2.60.40.10:FF:000225">
    <property type="entry name" value="Myosin-binding protein C, cardiac-type"/>
    <property type="match status" value="1"/>
</dbReference>
<dbReference type="SMART" id="SM00409">
    <property type="entry name" value="IG"/>
    <property type="match status" value="7"/>
</dbReference>
<dbReference type="FunFam" id="2.60.40.10:FF:000081">
    <property type="entry name" value="Myosin-binding protein C, slow type"/>
    <property type="match status" value="1"/>
</dbReference>
<dbReference type="PROSITE" id="PS50835">
    <property type="entry name" value="IG_LIKE"/>
    <property type="match status" value="5"/>
</dbReference>
<keyword evidence="6" id="KW-0009">Actin-binding</keyword>
<dbReference type="FunFam" id="2.60.40.10:FF:000070">
    <property type="entry name" value="Myosin-binding protein C, slow type"/>
    <property type="match status" value="1"/>
</dbReference>
<evidence type="ECO:0000256" key="12">
    <source>
        <dbReference type="SAM" id="MobiDB-lite"/>
    </source>
</evidence>
<evidence type="ECO:0000256" key="4">
    <source>
        <dbReference type="ARBA" id="ARBA00022889"/>
    </source>
</evidence>
<dbReference type="SUPFAM" id="SSF48726">
    <property type="entry name" value="Immunoglobulin"/>
    <property type="match status" value="7"/>
</dbReference>
<dbReference type="CDD" id="cd00063">
    <property type="entry name" value="FN3"/>
    <property type="match status" value="3"/>
</dbReference>
<dbReference type="Pfam" id="PF00041">
    <property type="entry name" value="fn3"/>
    <property type="match status" value="3"/>
</dbReference>
<dbReference type="Pfam" id="PF07679">
    <property type="entry name" value="I-set"/>
    <property type="match status" value="6"/>
</dbReference>
<dbReference type="GO" id="GO:0007155">
    <property type="term" value="P:cell adhesion"/>
    <property type="evidence" value="ECO:0007669"/>
    <property type="project" value="UniProtKB-KW"/>
</dbReference>
<dbReference type="PANTHER" id="PTHR13817:SF43">
    <property type="entry name" value="MYOSIN-BINDING PROTEIN C, FAST-TYPE"/>
    <property type="match status" value="1"/>
</dbReference>
<evidence type="ECO:0000256" key="5">
    <source>
        <dbReference type="ARBA" id="ARBA00023179"/>
    </source>
</evidence>
<evidence type="ECO:0000313" key="16">
    <source>
        <dbReference type="Proteomes" id="UP001148018"/>
    </source>
</evidence>
<feature type="domain" description="Fibronectin type-III" evidence="14">
    <location>
        <begin position="900"/>
        <end position="995"/>
    </location>
</feature>
<evidence type="ECO:0000256" key="3">
    <source>
        <dbReference type="ARBA" id="ARBA00022737"/>
    </source>
</evidence>
<dbReference type="FunFam" id="2.60.40.10:FF:000326">
    <property type="entry name" value="Myosin-binding protein C, cardiac-type"/>
    <property type="match status" value="1"/>
</dbReference>
<dbReference type="CDD" id="cd05894">
    <property type="entry name" value="Ig_C5_MyBP-C"/>
    <property type="match status" value="1"/>
</dbReference>
<feature type="domain" description="Ig-like" evidence="13">
    <location>
        <begin position="217"/>
        <end position="312"/>
    </location>
</feature>
<dbReference type="Proteomes" id="UP001148018">
    <property type="component" value="Unassembled WGS sequence"/>
</dbReference>
<dbReference type="InterPro" id="IPR050964">
    <property type="entry name" value="Striated_Muscle_Regulatory"/>
</dbReference>
<feature type="domain" description="Fibronectin type-III" evidence="14">
    <location>
        <begin position="606"/>
        <end position="702"/>
    </location>
</feature>